<name>A0ABS0I5E0_9BACT</name>
<sequence length="454" mass="50739">MLNFKDLFLTPIYLGIFYLIAYSLRDKFTNVYTRPYFIRALTLKFIGAISLGLIYEFYYGGGDTSGYFNHGTIIQSAFSDSFQAGLKLITNSDGTSDPETIKYTRLMFWYGPNSAEYLISRITAFFGLLCFNTYTVIALFFAFVSFSGVWAMYLTFIKIRPQLYKELAIATLFIPSVFFWGSGLMKDSLCLGALGWVFYAFYKGTIQKRNLFFCAVVGFLSAYFIVLVKVYILLCFLPAALLWIFNENSSRIKSPLVRLLAKPVLIGFGGALAFFAATNLTKGDEKYDVDKIGARSKIVSEYLYQTSVKQNGSAYTLGEQDGTLGGMVKLVPQAIVVSLYRPFLWEVKNPIMLLSAIEALVFLIFTLRIIIRSGLFKTLALIISTPSLTLCFLFALSFSGTVGVVSNNFGTLVRYKIPMIPFYVAGLYITQSMSVPRRKSAAVAQRAGGRLVPA</sequence>
<evidence type="ECO:0008006" key="4">
    <source>
        <dbReference type="Google" id="ProtNLM"/>
    </source>
</evidence>
<gene>
    <name evidence="2" type="ORF">I2H31_13610</name>
</gene>
<dbReference type="EMBL" id="JADQDM010000006">
    <property type="protein sequence ID" value="MBF9222140.1"/>
    <property type="molecule type" value="Genomic_DNA"/>
</dbReference>
<keyword evidence="3" id="KW-1185">Reference proteome</keyword>
<feature type="transmembrane region" description="Helical" evidence="1">
    <location>
        <begin position="378"/>
        <end position="400"/>
    </location>
</feature>
<reference evidence="2 3" key="1">
    <citation type="submission" date="2020-11" db="EMBL/GenBank/DDBJ databases">
        <authorList>
            <person name="Kim M.K."/>
        </authorList>
    </citation>
    <scope>NUCLEOTIDE SEQUENCE [LARGE SCALE GENOMIC DNA]</scope>
    <source>
        <strain evidence="2 3">BT662</strain>
    </source>
</reference>
<keyword evidence="1" id="KW-0472">Membrane</keyword>
<feature type="transmembrane region" description="Helical" evidence="1">
    <location>
        <begin position="36"/>
        <end position="58"/>
    </location>
</feature>
<feature type="transmembrane region" description="Helical" evidence="1">
    <location>
        <begin position="134"/>
        <end position="156"/>
    </location>
</feature>
<dbReference type="RefSeq" id="WP_196293589.1">
    <property type="nucleotide sequence ID" value="NZ_JADQDM010000006.1"/>
</dbReference>
<evidence type="ECO:0000256" key="1">
    <source>
        <dbReference type="SAM" id="Phobius"/>
    </source>
</evidence>
<evidence type="ECO:0000313" key="3">
    <source>
        <dbReference type="Proteomes" id="UP000618931"/>
    </source>
</evidence>
<feature type="transmembrane region" description="Helical" evidence="1">
    <location>
        <begin position="351"/>
        <end position="371"/>
    </location>
</feature>
<keyword evidence="1" id="KW-0812">Transmembrane</keyword>
<feature type="transmembrane region" description="Helical" evidence="1">
    <location>
        <begin position="222"/>
        <end position="244"/>
    </location>
</feature>
<dbReference type="Proteomes" id="UP000618931">
    <property type="component" value="Unassembled WGS sequence"/>
</dbReference>
<evidence type="ECO:0000313" key="2">
    <source>
        <dbReference type="EMBL" id="MBF9222140.1"/>
    </source>
</evidence>
<keyword evidence="1" id="KW-1133">Transmembrane helix</keyword>
<feature type="transmembrane region" description="Helical" evidence="1">
    <location>
        <begin position="177"/>
        <end position="202"/>
    </location>
</feature>
<organism evidence="2 3">
    <name type="scientific">Hymenobacter ruricola</name>
    <dbReference type="NCBI Taxonomy" id="2791023"/>
    <lineage>
        <taxon>Bacteria</taxon>
        <taxon>Pseudomonadati</taxon>
        <taxon>Bacteroidota</taxon>
        <taxon>Cytophagia</taxon>
        <taxon>Cytophagales</taxon>
        <taxon>Hymenobacteraceae</taxon>
        <taxon>Hymenobacter</taxon>
    </lineage>
</organism>
<proteinExistence type="predicted"/>
<protein>
    <recommendedName>
        <fullName evidence="4">Glycosyltransferase RgtA/B/C/D-like domain-containing protein</fullName>
    </recommendedName>
</protein>
<accession>A0ABS0I5E0</accession>
<feature type="transmembrane region" description="Helical" evidence="1">
    <location>
        <begin position="256"/>
        <end position="277"/>
    </location>
</feature>
<feature type="transmembrane region" description="Helical" evidence="1">
    <location>
        <begin position="6"/>
        <end position="24"/>
    </location>
</feature>
<feature type="transmembrane region" description="Helical" evidence="1">
    <location>
        <begin position="412"/>
        <end position="430"/>
    </location>
</feature>
<comment type="caution">
    <text evidence="2">The sequence shown here is derived from an EMBL/GenBank/DDBJ whole genome shotgun (WGS) entry which is preliminary data.</text>
</comment>